<feature type="transmembrane region" description="Helical" evidence="1">
    <location>
        <begin position="60"/>
        <end position="83"/>
    </location>
</feature>
<keyword evidence="1" id="KW-0812">Transmembrane</keyword>
<evidence type="ECO:0000313" key="4">
    <source>
        <dbReference type="Proteomes" id="UP000017396"/>
    </source>
</evidence>
<feature type="transmembrane region" description="Helical" evidence="1">
    <location>
        <begin position="6"/>
        <end position="23"/>
    </location>
</feature>
<feature type="transmembrane region" description="Helical" evidence="1">
    <location>
        <begin position="112"/>
        <end position="133"/>
    </location>
</feature>
<dbReference type="PANTHER" id="PTHR36844">
    <property type="entry name" value="PROTEASE PRSW"/>
    <property type="match status" value="1"/>
</dbReference>
<sequence length="293" mass="32241">MEQLALAIFASLLSAGAWLWVLRRFDRIEPEPLGLLLRTGLVGGLVSALVAGFLNDRLFSWLGITFDAPVLPWVSALVPALFAGLNEESCKLMATLWLTHRQPEVDEPIDPMIYAMSVALGFAAFENILYMIHYGPGVIVLRSLLTVPGHLTFAALWGYGLARARFGSGPGRYRLLIVTVFLGGIAHAAYDFFLFPRTWIALFVIPLLAGLVWLANRRLTFLVGQTPHLEAGECPDCFAPNLPDTSHCRQCGSSLAQHIYTLCPHCNAKVLPGSLNCHRCKGELARVFDHPFS</sequence>
<dbReference type="Pfam" id="PF13367">
    <property type="entry name" value="PrsW-protease"/>
    <property type="match status" value="1"/>
</dbReference>
<evidence type="ECO:0000259" key="2">
    <source>
        <dbReference type="Pfam" id="PF12773"/>
    </source>
</evidence>
<keyword evidence="1" id="KW-1133">Transmembrane helix</keyword>
<dbReference type="Pfam" id="PF12773">
    <property type="entry name" value="DZR"/>
    <property type="match status" value="1"/>
</dbReference>
<organism evidence="3 4">
    <name type="scientific">Gloeobacter kilaueensis (strain ATCC BAA-2537 / CCAP 1431/1 / ULC 316 / JS1)</name>
    <dbReference type="NCBI Taxonomy" id="1183438"/>
    <lineage>
        <taxon>Bacteria</taxon>
        <taxon>Bacillati</taxon>
        <taxon>Cyanobacteriota</taxon>
        <taxon>Cyanophyceae</taxon>
        <taxon>Gloeobacterales</taxon>
        <taxon>Gloeobacteraceae</taxon>
        <taxon>Gloeobacter</taxon>
    </lineage>
</organism>
<dbReference type="eggNOG" id="COG2339">
    <property type="taxonomic scope" value="Bacteria"/>
</dbReference>
<feature type="transmembrane region" description="Helical" evidence="1">
    <location>
        <begin position="35"/>
        <end position="54"/>
    </location>
</feature>
<gene>
    <name evidence="3" type="ORF">GKIL_4364</name>
</gene>
<reference evidence="3 4" key="1">
    <citation type="journal article" date="2013" name="PLoS ONE">
        <title>Cultivation and Complete Genome Sequencing of Gloeobacter kilaueensis sp. nov., from a Lava Cave in Kilauea Caldera, Hawai'i.</title>
        <authorList>
            <person name="Saw J.H."/>
            <person name="Schatz M."/>
            <person name="Brown M.V."/>
            <person name="Kunkel D.D."/>
            <person name="Foster J.S."/>
            <person name="Shick H."/>
            <person name="Christensen S."/>
            <person name="Hou S."/>
            <person name="Wan X."/>
            <person name="Donachie S.P."/>
        </authorList>
    </citation>
    <scope>NUCLEOTIDE SEQUENCE [LARGE SCALE GENOMIC DNA]</scope>
    <source>
        <strain evidence="4">JS</strain>
    </source>
</reference>
<dbReference type="Proteomes" id="UP000017396">
    <property type="component" value="Chromosome"/>
</dbReference>
<feature type="transmembrane region" description="Helical" evidence="1">
    <location>
        <begin position="173"/>
        <end position="193"/>
    </location>
</feature>
<dbReference type="EMBL" id="CP003587">
    <property type="protein sequence ID" value="AGY60610.1"/>
    <property type="molecule type" value="Genomic_DNA"/>
</dbReference>
<feature type="transmembrane region" description="Helical" evidence="1">
    <location>
        <begin position="139"/>
        <end position="161"/>
    </location>
</feature>
<dbReference type="KEGG" id="glj:GKIL_4364"/>
<evidence type="ECO:0000313" key="3">
    <source>
        <dbReference type="EMBL" id="AGY60610.1"/>
    </source>
</evidence>
<dbReference type="AlphaFoldDB" id="U5QSB3"/>
<dbReference type="RefSeq" id="WP_023175983.1">
    <property type="nucleotide sequence ID" value="NC_022600.1"/>
</dbReference>
<dbReference type="InterPro" id="IPR026898">
    <property type="entry name" value="PrsW"/>
</dbReference>
<keyword evidence="4" id="KW-1185">Reference proteome</keyword>
<dbReference type="InterPro" id="IPR025874">
    <property type="entry name" value="DZR"/>
</dbReference>
<dbReference type="OrthoDB" id="9816434at2"/>
<dbReference type="HOGENOM" id="CLU_949169_0_0_3"/>
<name>U5QSB3_GLOK1</name>
<dbReference type="STRING" id="1183438.GKIL_4364"/>
<protein>
    <submittedName>
        <fullName evidence="3">Protein serine/threonine phosphatase</fullName>
    </submittedName>
</protein>
<proteinExistence type="predicted"/>
<dbReference type="PANTHER" id="PTHR36844:SF1">
    <property type="entry name" value="PROTEASE PRSW"/>
    <property type="match status" value="1"/>
</dbReference>
<evidence type="ECO:0000256" key="1">
    <source>
        <dbReference type="SAM" id="Phobius"/>
    </source>
</evidence>
<feature type="transmembrane region" description="Helical" evidence="1">
    <location>
        <begin position="199"/>
        <end position="216"/>
    </location>
</feature>
<keyword evidence="1" id="KW-0472">Membrane</keyword>
<dbReference type="GO" id="GO:0008233">
    <property type="term" value="F:peptidase activity"/>
    <property type="evidence" value="ECO:0007669"/>
    <property type="project" value="InterPro"/>
</dbReference>
<accession>U5QSB3</accession>
<feature type="domain" description="DZANK-type" evidence="2">
    <location>
        <begin position="234"/>
        <end position="280"/>
    </location>
</feature>